<dbReference type="Gene3D" id="1.10.530.10">
    <property type="match status" value="1"/>
</dbReference>
<evidence type="ECO:0000259" key="1">
    <source>
        <dbReference type="Pfam" id="PF00182"/>
    </source>
</evidence>
<keyword evidence="2" id="KW-0378">Hydrolase</keyword>
<gene>
    <name evidence="2" type="ORF">NX784_02530</name>
</gene>
<evidence type="ECO:0000313" key="2">
    <source>
        <dbReference type="EMBL" id="MCS0580456.1"/>
    </source>
</evidence>
<dbReference type="InterPro" id="IPR000726">
    <property type="entry name" value="Glyco_hydro_19_cat"/>
</dbReference>
<keyword evidence="3" id="KW-1185">Reference proteome</keyword>
<dbReference type="Proteomes" id="UP001204151">
    <property type="component" value="Unassembled WGS sequence"/>
</dbReference>
<proteinExistence type="predicted"/>
<reference evidence="2 3" key="1">
    <citation type="submission" date="2022-08" db="EMBL/GenBank/DDBJ databases">
        <title>Reclassification of Massilia species as members of the genera Telluria, Duganella, Pseudoduganella, Mokoshia gen. nov. and Zemynaea gen. nov. using orthogonal and non-orthogonal genome-based approaches.</title>
        <authorList>
            <person name="Bowman J.P."/>
        </authorList>
    </citation>
    <scope>NUCLEOTIDE SEQUENCE [LARGE SCALE GENOMIC DNA]</scope>
    <source>
        <strain evidence="2 3">JCM 31316</strain>
    </source>
</reference>
<dbReference type="Pfam" id="PF00182">
    <property type="entry name" value="Glyco_hydro_19"/>
    <property type="match status" value="1"/>
</dbReference>
<dbReference type="EMBL" id="JANUGW010000002">
    <property type="protein sequence ID" value="MCS0580456.1"/>
    <property type="molecule type" value="Genomic_DNA"/>
</dbReference>
<protein>
    <submittedName>
        <fullName evidence="2">Glycoside hydrolase family 19 protein</fullName>
    </submittedName>
</protein>
<dbReference type="InterPro" id="IPR052354">
    <property type="entry name" value="Cell_Wall_Dynamics_Protein"/>
</dbReference>
<evidence type="ECO:0000313" key="3">
    <source>
        <dbReference type="Proteomes" id="UP001204151"/>
    </source>
</evidence>
<dbReference type="InterPro" id="IPR023346">
    <property type="entry name" value="Lysozyme-like_dom_sf"/>
</dbReference>
<dbReference type="RefSeq" id="WP_258815126.1">
    <property type="nucleotide sequence ID" value="NZ_JANUGW010000002.1"/>
</dbReference>
<comment type="caution">
    <text evidence="2">The sequence shown here is derived from an EMBL/GenBank/DDBJ whole genome shotgun (WGS) entry which is preliminary data.</text>
</comment>
<feature type="domain" description="Glycoside hydrolase family 19 catalytic" evidence="1">
    <location>
        <begin position="114"/>
        <end position="167"/>
    </location>
</feature>
<organism evidence="2 3">
    <name type="scientific">Massilia pinisoli</name>
    <dbReference type="NCBI Taxonomy" id="1772194"/>
    <lineage>
        <taxon>Bacteria</taxon>
        <taxon>Pseudomonadati</taxon>
        <taxon>Pseudomonadota</taxon>
        <taxon>Betaproteobacteria</taxon>
        <taxon>Burkholderiales</taxon>
        <taxon>Oxalobacteraceae</taxon>
        <taxon>Telluria group</taxon>
        <taxon>Massilia</taxon>
    </lineage>
</organism>
<sequence>MNEITQEQLRSVMIAADADARAGQWVAALNDCMRACAITSGTRQAAFLAQVMVESSELRRLDEALGYAPQRLRQVWPQRFPTDDVAMRYAHNPTALANYVYAGRMGNGNEASGDGWRYHGRGLIQLTGRDNYVAFARAMQVDAIRDPDLLLQPAGAALSAGWFWQSKGLNELADQLDGSQADQVFEQITRRINGGTLGLDERRAYWQRARKALGIVA</sequence>
<dbReference type="PANTHER" id="PTHR34408">
    <property type="entry name" value="FAMILY PROTEIN, PUTATIVE-RELATED"/>
    <property type="match status" value="1"/>
</dbReference>
<name>A0ABT1ZKM6_9BURK</name>
<dbReference type="PANTHER" id="PTHR34408:SF1">
    <property type="entry name" value="GLYCOSYL HYDROLASE FAMILY 19 DOMAIN-CONTAINING PROTEIN HI_1415"/>
    <property type="match status" value="1"/>
</dbReference>
<dbReference type="GO" id="GO:0016787">
    <property type="term" value="F:hydrolase activity"/>
    <property type="evidence" value="ECO:0007669"/>
    <property type="project" value="UniProtKB-KW"/>
</dbReference>
<accession>A0ABT1ZKM6</accession>
<dbReference type="SUPFAM" id="SSF53955">
    <property type="entry name" value="Lysozyme-like"/>
    <property type="match status" value="1"/>
</dbReference>